<organism evidence="2 3">
    <name type="scientific">Sphingomonas chungangi</name>
    <dbReference type="NCBI Taxonomy" id="2683589"/>
    <lineage>
        <taxon>Bacteria</taxon>
        <taxon>Pseudomonadati</taxon>
        <taxon>Pseudomonadota</taxon>
        <taxon>Alphaproteobacteria</taxon>
        <taxon>Sphingomonadales</taxon>
        <taxon>Sphingomonadaceae</taxon>
        <taxon>Sphingomonas</taxon>
    </lineage>
</organism>
<feature type="chain" id="PRO_5032557294" evidence="1">
    <location>
        <begin position="21"/>
        <end position="84"/>
    </location>
</feature>
<dbReference type="RefSeq" id="WP_160362712.1">
    <property type="nucleotide sequence ID" value="NZ_JACEIB010000008.1"/>
</dbReference>
<comment type="caution">
    <text evidence="2">The sequence shown here is derived from an EMBL/GenBank/DDBJ whole genome shotgun (WGS) entry which is preliminary data.</text>
</comment>
<evidence type="ECO:0000256" key="1">
    <source>
        <dbReference type="SAM" id="SignalP"/>
    </source>
</evidence>
<keyword evidence="3" id="KW-1185">Reference proteome</keyword>
<accession>A0A838L6X3</accession>
<gene>
    <name evidence="2" type="ORF">HZF05_13300</name>
</gene>
<name>A0A838L6X3_9SPHN</name>
<evidence type="ECO:0000313" key="3">
    <source>
        <dbReference type="Proteomes" id="UP000570166"/>
    </source>
</evidence>
<evidence type="ECO:0000313" key="2">
    <source>
        <dbReference type="EMBL" id="MBA2935071.1"/>
    </source>
</evidence>
<sequence length="84" mass="8918">MRSMLLLAPLLIAAAPPADKAGPGKGCMNHGVDYATGQPEPGGFQRLDQLPPANEYLTVIHSIDGCQKPVIVRYNVDGRSLPAH</sequence>
<feature type="signal peptide" evidence="1">
    <location>
        <begin position="1"/>
        <end position="20"/>
    </location>
</feature>
<protein>
    <submittedName>
        <fullName evidence="2">Uncharacterized protein</fullName>
    </submittedName>
</protein>
<dbReference type="EMBL" id="JACEIB010000008">
    <property type="protein sequence ID" value="MBA2935071.1"/>
    <property type="molecule type" value="Genomic_DNA"/>
</dbReference>
<keyword evidence="1" id="KW-0732">Signal</keyword>
<dbReference type="AlphaFoldDB" id="A0A838L6X3"/>
<dbReference type="Proteomes" id="UP000570166">
    <property type="component" value="Unassembled WGS sequence"/>
</dbReference>
<proteinExistence type="predicted"/>
<reference evidence="2 3" key="1">
    <citation type="submission" date="2020-07" db="EMBL/GenBank/DDBJ databases">
        <authorList>
            <person name="Sun Q."/>
        </authorList>
    </citation>
    <scope>NUCLEOTIDE SEQUENCE [LARGE SCALE GENOMIC DNA]</scope>
    <source>
        <strain evidence="2 3">CGMCC 1.13654</strain>
    </source>
</reference>